<accession>A0A0L6U9I3</accession>
<sequence>EPLFQLAFASLILKKDQVLWNGANTARNVSVQDASFPTKAAILTEMKTLTAKEKERLE</sequence>
<proteinExistence type="predicted"/>
<evidence type="ECO:0000313" key="2">
    <source>
        <dbReference type="Proteomes" id="UP000037035"/>
    </source>
</evidence>
<gene>
    <name evidence="1" type="ORF">VP01_8672g1</name>
</gene>
<dbReference type="Proteomes" id="UP000037035">
    <property type="component" value="Unassembled WGS sequence"/>
</dbReference>
<dbReference type="OrthoDB" id="10518191at2759"/>
<dbReference type="AlphaFoldDB" id="A0A0L6U9I3"/>
<feature type="non-terminal residue" evidence="1">
    <location>
        <position position="1"/>
    </location>
</feature>
<protein>
    <submittedName>
        <fullName evidence="1">Uncharacterized protein</fullName>
    </submittedName>
</protein>
<dbReference type="VEuPathDB" id="FungiDB:VP01_8672g1"/>
<comment type="caution">
    <text evidence="1">The sequence shown here is derived from an EMBL/GenBank/DDBJ whole genome shotgun (WGS) entry which is preliminary data.</text>
</comment>
<dbReference type="EMBL" id="LAVV01014240">
    <property type="protein sequence ID" value="KNZ44937.1"/>
    <property type="molecule type" value="Genomic_DNA"/>
</dbReference>
<organism evidence="1 2">
    <name type="scientific">Puccinia sorghi</name>
    <dbReference type="NCBI Taxonomy" id="27349"/>
    <lineage>
        <taxon>Eukaryota</taxon>
        <taxon>Fungi</taxon>
        <taxon>Dikarya</taxon>
        <taxon>Basidiomycota</taxon>
        <taxon>Pucciniomycotina</taxon>
        <taxon>Pucciniomycetes</taxon>
        <taxon>Pucciniales</taxon>
        <taxon>Pucciniaceae</taxon>
        <taxon>Puccinia</taxon>
    </lineage>
</organism>
<keyword evidence="2" id="KW-1185">Reference proteome</keyword>
<name>A0A0L6U9I3_9BASI</name>
<feature type="non-terminal residue" evidence="1">
    <location>
        <position position="58"/>
    </location>
</feature>
<reference evidence="1 2" key="1">
    <citation type="submission" date="2015-08" db="EMBL/GenBank/DDBJ databases">
        <title>Next Generation Sequencing and Analysis of the Genome of Puccinia sorghi L Schw, the Causal Agent of Maize Common Rust.</title>
        <authorList>
            <person name="Rochi L."/>
            <person name="Burguener G."/>
            <person name="Darino M."/>
            <person name="Turjanski A."/>
            <person name="Kreff E."/>
            <person name="Dieguez M.J."/>
            <person name="Sacco F."/>
        </authorList>
    </citation>
    <scope>NUCLEOTIDE SEQUENCE [LARGE SCALE GENOMIC DNA]</scope>
    <source>
        <strain evidence="1 2">RO10H11247</strain>
    </source>
</reference>
<evidence type="ECO:0000313" key="1">
    <source>
        <dbReference type="EMBL" id="KNZ44937.1"/>
    </source>
</evidence>